<keyword evidence="2" id="KW-1185">Reference proteome</keyword>
<dbReference type="EMBL" id="PVTV01000011">
    <property type="protein sequence ID" value="PRY99187.1"/>
    <property type="molecule type" value="Genomic_DNA"/>
</dbReference>
<name>A0A2T0XJW3_9BURK</name>
<protein>
    <submittedName>
        <fullName evidence="1">Uncharacterized protein</fullName>
    </submittedName>
</protein>
<reference evidence="1 2" key="1">
    <citation type="submission" date="2018-03" db="EMBL/GenBank/DDBJ databases">
        <title>Genomic Encyclopedia of Type Strains, Phase III (KMG-III): the genomes of soil and plant-associated and newly described type strains.</title>
        <authorList>
            <person name="Whitman W."/>
        </authorList>
    </citation>
    <scope>NUCLEOTIDE SEQUENCE [LARGE SCALE GENOMIC DNA]</scope>
    <source>
        <strain evidence="1 2">MWH-P2sevCIIIb</strain>
    </source>
</reference>
<dbReference type="AlphaFoldDB" id="A0A2T0XJW3"/>
<organism evidence="1 2">
    <name type="scientific">Jezberella montanilacus</name>
    <dbReference type="NCBI Taxonomy" id="323426"/>
    <lineage>
        <taxon>Bacteria</taxon>
        <taxon>Pseudomonadati</taxon>
        <taxon>Pseudomonadota</taxon>
        <taxon>Betaproteobacteria</taxon>
        <taxon>Burkholderiales</taxon>
        <taxon>Alcaligenaceae</taxon>
        <taxon>Jezberella</taxon>
    </lineage>
</organism>
<comment type="caution">
    <text evidence="1">The sequence shown here is derived from an EMBL/GenBank/DDBJ whole genome shotgun (WGS) entry which is preliminary data.</text>
</comment>
<proteinExistence type="predicted"/>
<dbReference type="Proteomes" id="UP000238308">
    <property type="component" value="Unassembled WGS sequence"/>
</dbReference>
<gene>
    <name evidence="1" type="ORF">BCM14_0629</name>
</gene>
<evidence type="ECO:0000313" key="2">
    <source>
        <dbReference type="Proteomes" id="UP000238308"/>
    </source>
</evidence>
<evidence type="ECO:0000313" key="1">
    <source>
        <dbReference type="EMBL" id="PRY99187.1"/>
    </source>
</evidence>
<accession>A0A2T0XJW3</accession>
<sequence>MRSLETSMHTSGGELHERFFMSKYLGSVEAITLSRVIV</sequence>